<gene>
    <name evidence="2" type="ORF">FJTKL_09398</name>
</gene>
<feature type="compositionally biased region" description="Basic and acidic residues" evidence="1">
    <location>
        <begin position="197"/>
        <end position="210"/>
    </location>
</feature>
<organism evidence="2 3">
    <name type="scientific">Diaporthe vaccinii</name>
    <dbReference type="NCBI Taxonomy" id="105482"/>
    <lineage>
        <taxon>Eukaryota</taxon>
        <taxon>Fungi</taxon>
        <taxon>Dikarya</taxon>
        <taxon>Ascomycota</taxon>
        <taxon>Pezizomycotina</taxon>
        <taxon>Sordariomycetes</taxon>
        <taxon>Sordariomycetidae</taxon>
        <taxon>Diaporthales</taxon>
        <taxon>Diaporthaceae</taxon>
        <taxon>Diaporthe</taxon>
        <taxon>Diaporthe eres species complex</taxon>
    </lineage>
</organism>
<name>A0ABR4FCK2_9PEZI</name>
<evidence type="ECO:0000313" key="3">
    <source>
        <dbReference type="Proteomes" id="UP001600888"/>
    </source>
</evidence>
<evidence type="ECO:0000256" key="1">
    <source>
        <dbReference type="SAM" id="MobiDB-lite"/>
    </source>
</evidence>
<dbReference type="EMBL" id="JBAWTH010000003">
    <property type="protein sequence ID" value="KAL2292426.1"/>
    <property type="molecule type" value="Genomic_DNA"/>
</dbReference>
<protein>
    <submittedName>
        <fullName evidence="2">Uncharacterized protein</fullName>
    </submittedName>
</protein>
<comment type="caution">
    <text evidence="2">The sequence shown here is derived from an EMBL/GenBank/DDBJ whole genome shotgun (WGS) entry which is preliminary data.</text>
</comment>
<feature type="compositionally biased region" description="Polar residues" evidence="1">
    <location>
        <begin position="232"/>
        <end position="242"/>
    </location>
</feature>
<sequence>MDLTKPPRKKSKVYHSRHGEPVFWFRDTFTATKKRSVDKETSWLDKEQVAFSSLERFGLVRGDYRYVHLVDKSHCSICDYEKTSASFARQQLCIPEEYRFLDLNGVISIDCLCFLAEDYVRVVNNLLAAIKHGRPLDTEALQQLPFKKGRLLGPNVGSHTPIPRPIPQTSPHTTAPSERGPGRRPKRTSDQISGTGKENENELAEPERPNKRTRGHPPAPADSTEASVVRSPASSKTHTLPRTTPGGKPSPEGKPRVAAPPTTDGDSPGGKDEDDDDWDTGYQPHPLRAMSGIFQTRKGTYFGVCAATPKTVKLEKARQAVAAMGMTPSFPLYNKLVESQRGLSRYENTTTVFLMKDLRITEATGIKKIGSVEQGLTIFVLREMAADLHRIIVGIRRLIMLGKAIDKDGLTDLLHEYHVDYETSERLVGTHISSAPLCDEPEWEDYMRHWDFRREEKAKSAVELD</sequence>
<evidence type="ECO:0000313" key="2">
    <source>
        <dbReference type="EMBL" id="KAL2292426.1"/>
    </source>
</evidence>
<accession>A0ABR4FCK2</accession>
<dbReference type="Proteomes" id="UP001600888">
    <property type="component" value="Unassembled WGS sequence"/>
</dbReference>
<proteinExistence type="predicted"/>
<keyword evidence="3" id="KW-1185">Reference proteome</keyword>
<reference evidence="2 3" key="1">
    <citation type="submission" date="2024-03" db="EMBL/GenBank/DDBJ databases">
        <title>A high-quality draft genome sequence of Diaporthe vaccinii, a causative agent of upright dieback and viscid rot disease in cranberry plants.</title>
        <authorList>
            <person name="Sarrasin M."/>
            <person name="Lang B.F."/>
            <person name="Burger G."/>
        </authorList>
    </citation>
    <scope>NUCLEOTIDE SEQUENCE [LARGE SCALE GENOMIC DNA]</scope>
    <source>
        <strain evidence="2 3">IS7</strain>
    </source>
</reference>
<feature type="region of interest" description="Disordered" evidence="1">
    <location>
        <begin position="151"/>
        <end position="284"/>
    </location>
</feature>